<proteinExistence type="predicted"/>
<gene>
    <name evidence="1" type="ORF">GCM10011512_25210</name>
</gene>
<dbReference type="Proteomes" id="UP000597761">
    <property type="component" value="Unassembled WGS sequence"/>
</dbReference>
<name>A0ABQ1PH37_9MICC</name>
<evidence type="ECO:0000313" key="2">
    <source>
        <dbReference type="Proteomes" id="UP000597761"/>
    </source>
</evidence>
<accession>A0ABQ1PH37</accession>
<dbReference type="EMBL" id="BMJI01000019">
    <property type="protein sequence ID" value="GGC97151.1"/>
    <property type="molecule type" value="Genomic_DNA"/>
</dbReference>
<reference evidence="2" key="1">
    <citation type="journal article" date="2019" name="Int. J. Syst. Evol. Microbiol.">
        <title>The Global Catalogue of Microorganisms (GCM) 10K type strain sequencing project: providing services to taxonomists for standard genome sequencing and annotation.</title>
        <authorList>
            <consortium name="The Broad Institute Genomics Platform"/>
            <consortium name="The Broad Institute Genome Sequencing Center for Infectious Disease"/>
            <person name="Wu L."/>
            <person name="Ma J."/>
        </authorList>
    </citation>
    <scope>NUCLEOTIDE SEQUENCE [LARGE SCALE GENOMIC DNA]</scope>
    <source>
        <strain evidence="2">CGMCC 1.15480</strain>
    </source>
</reference>
<organism evidence="1 2">
    <name type="scientific">Tersicoccus solisilvae</name>
    <dbReference type="NCBI Taxonomy" id="1882339"/>
    <lineage>
        <taxon>Bacteria</taxon>
        <taxon>Bacillati</taxon>
        <taxon>Actinomycetota</taxon>
        <taxon>Actinomycetes</taxon>
        <taxon>Micrococcales</taxon>
        <taxon>Micrococcaceae</taxon>
        <taxon>Tersicoccus</taxon>
    </lineage>
</organism>
<evidence type="ECO:0000313" key="1">
    <source>
        <dbReference type="EMBL" id="GGC97151.1"/>
    </source>
</evidence>
<keyword evidence="2" id="KW-1185">Reference proteome</keyword>
<protein>
    <submittedName>
        <fullName evidence="1">Uncharacterized protein</fullName>
    </submittedName>
</protein>
<dbReference type="RefSeq" id="WP_188668783.1">
    <property type="nucleotide sequence ID" value="NZ_BMJI01000019.1"/>
</dbReference>
<comment type="caution">
    <text evidence="1">The sequence shown here is derived from an EMBL/GenBank/DDBJ whole genome shotgun (WGS) entry which is preliminary data.</text>
</comment>
<sequence length="148" mass="16417">MTSTGGRLLTGAYGMYSGRRRRLLKATPSPGEYVVVADEHGRAESVTVNESEVTDVFSVRVTSSWRDCEVLVHEDLGEGRWEVEFLDGARAWAAGAQRLPGIDGDPRDRLTGWMSTDDLAPFTSHVQRYAGRSFSGHPEERWEYGPLG</sequence>